<dbReference type="Proteomes" id="UP000070107">
    <property type="component" value="Unassembled WGS sequence"/>
</dbReference>
<accession>A0A135HQ06</accession>
<gene>
    <name evidence="1" type="ORF">ATN84_18535</name>
</gene>
<dbReference type="AlphaFoldDB" id="A0A135HQ06"/>
<dbReference type="EMBL" id="LNTU01000038">
    <property type="protein sequence ID" value="KXF75270.1"/>
    <property type="molecule type" value="Genomic_DNA"/>
</dbReference>
<name>A0A135HQ06_9HYPH</name>
<comment type="caution">
    <text evidence="1">The sequence shown here is derived from an EMBL/GenBank/DDBJ whole genome shotgun (WGS) entry which is preliminary data.</text>
</comment>
<keyword evidence="2" id="KW-1185">Reference proteome</keyword>
<evidence type="ECO:0000313" key="1">
    <source>
        <dbReference type="EMBL" id="KXF75270.1"/>
    </source>
</evidence>
<protein>
    <submittedName>
        <fullName evidence="1">Uncharacterized protein</fullName>
    </submittedName>
</protein>
<reference evidence="1 2" key="1">
    <citation type="submission" date="2015-11" db="EMBL/GenBank/DDBJ databases">
        <title>Draft genome sequence of Paramesorhizobium deserti A-3-E, a strain highly resistant to diverse beta-lactam antibiotics.</title>
        <authorList>
            <person name="Lv R."/>
            <person name="Yang X."/>
            <person name="Fang N."/>
            <person name="Guo J."/>
            <person name="Luo X."/>
            <person name="Peng F."/>
            <person name="Yang R."/>
            <person name="Cui Y."/>
            <person name="Fang C."/>
            <person name="Song Y."/>
        </authorList>
    </citation>
    <scope>NUCLEOTIDE SEQUENCE [LARGE SCALE GENOMIC DNA]</scope>
    <source>
        <strain evidence="1 2">A-3-E</strain>
    </source>
</reference>
<sequence length="75" mass="8441">MEDAKNADRCFGNCIRRDVRRAVNYQFAGARNSANTTARGEIYQPTDGSNDPFVDQNGGRRIFCFYVCEDGVAIR</sequence>
<dbReference type="STRING" id="1494590.ATN84_18535"/>
<organism evidence="1 2">
    <name type="scientific">Paramesorhizobium deserti</name>
    <dbReference type="NCBI Taxonomy" id="1494590"/>
    <lineage>
        <taxon>Bacteria</taxon>
        <taxon>Pseudomonadati</taxon>
        <taxon>Pseudomonadota</taxon>
        <taxon>Alphaproteobacteria</taxon>
        <taxon>Hyphomicrobiales</taxon>
        <taxon>Phyllobacteriaceae</taxon>
        <taxon>Paramesorhizobium</taxon>
    </lineage>
</organism>
<proteinExistence type="predicted"/>
<evidence type="ECO:0000313" key="2">
    <source>
        <dbReference type="Proteomes" id="UP000070107"/>
    </source>
</evidence>